<dbReference type="Proteomes" id="UP001302602">
    <property type="component" value="Unassembled WGS sequence"/>
</dbReference>
<gene>
    <name evidence="1" type="ORF">N657DRAFT_145876</name>
</gene>
<protein>
    <submittedName>
        <fullName evidence="1">Uncharacterized protein</fullName>
    </submittedName>
</protein>
<proteinExistence type="predicted"/>
<sequence>MILVGLVGGSGRMVAAIPIPESPIPFHLWHSGPYFSFLRRLCLYVVVAGRGKQRRRVPRQPRRSRAPQPDTQIILGVGEFRYGGAGLLSCILSLLARSSGVGCFSRLTRDHILLLGRPAPISKGKEVRPGRERRGTRGVAVSGTTCSHAAF</sequence>
<accession>A0AAN6TUF9</accession>
<reference evidence="1" key="1">
    <citation type="journal article" date="2023" name="Mol. Phylogenet. Evol.">
        <title>Genome-scale phylogeny and comparative genomics of the fungal order Sordariales.</title>
        <authorList>
            <person name="Hensen N."/>
            <person name="Bonometti L."/>
            <person name="Westerberg I."/>
            <person name="Brannstrom I.O."/>
            <person name="Guillou S."/>
            <person name="Cros-Aarteil S."/>
            <person name="Calhoun S."/>
            <person name="Haridas S."/>
            <person name="Kuo A."/>
            <person name="Mondo S."/>
            <person name="Pangilinan J."/>
            <person name="Riley R."/>
            <person name="LaButti K."/>
            <person name="Andreopoulos B."/>
            <person name="Lipzen A."/>
            <person name="Chen C."/>
            <person name="Yan M."/>
            <person name="Daum C."/>
            <person name="Ng V."/>
            <person name="Clum A."/>
            <person name="Steindorff A."/>
            <person name="Ohm R.A."/>
            <person name="Martin F."/>
            <person name="Silar P."/>
            <person name="Natvig D.O."/>
            <person name="Lalanne C."/>
            <person name="Gautier V."/>
            <person name="Ament-Velasquez S.L."/>
            <person name="Kruys A."/>
            <person name="Hutchinson M.I."/>
            <person name="Powell A.J."/>
            <person name="Barry K."/>
            <person name="Miller A.N."/>
            <person name="Grigoriev I.V."/>
            <person name="Debuchy R."/>
            <person name="Gladieux P."/>
            <person name="Hiltunen Thoren M."/>
            <person name="Johannesson H."/>
        </authorList>
    </citation>
    <scope>NUCLEOTIDE SEQUENCE</scope>
    <source>
        <strain evidence="1">CBS 731.68</strain>
    </source>
</reference>
<organism evidence="1 2">
    <name type="scientific">Parathielavia appendiculata</name>
    <dbReference type="NCBI Taxonomy" id="2587402"/>
    <lineage>
        <taxon>Eukaryota</taxon>
        <taxon>Fungi</taxon>
        <taxon>Dikarya</taxon>
        <taxon>Ascomycota</taxon>
        <taxon>Pezizomycotina</taxon>
        <taxon>Sordariomycetes</taxon>
        <taxon>Sordariomycetidae</taxon>
        <taxon>Sordariales</taxon>
        <taxon>Chaetomiaceae</taxon>
        <taxon>Parathielavia</taxon>
    </lineage>
</organism>
<dbReference type="EMBL" id="MU853236">
    <property type="protein sequence ID" value="KAK4120873.1"/>
    <property type="molecule type" value="Genomic_DNA"/>
</dbReference>
<reference evidence="1" key="2">
    <citation type="submission" date="2023-05" db="EMBL/GenBank/DDBJ databases">
        <authorList>
            <consortium name="Lawrence Berkeley National Laboratory"/>
            <person name="Steindorff A."/>
            <person name="Hensen N."/>
            <person name="Bonometti L."/>
            <person name="Westerberg I."/>
            <person name="Brannstrom I.O."/>
            <person name="Guillou S."/>
            <person name="Cros-Aarteil S."/>
            <person name="Calhoun S."/>
            <person name="Haridas S."/>
            <person name="Kuo A."/>
            <person name="Mondo S."/>
            <person name="Pangilinan J."/>
            <person name="Riley R."/>
            <person name="Labutti K."/>
            <person name="Andreopoulos B."/>
            <person name="Lipzen A."/>
            <person name="Chen C."/>
            <person name="Yanf M."/>
            <person name="Daum C."/>
            <person name="Ng V."/>
            <person name="Clum A."/>
            <person name="Ohm R."/>
            <person name="Martin F."/>
            <person name="Silar P."/>
            <person name="Natvig D."/>
            <person name="Lalanne C."/>
            <person name="Gautier V."/>
            <person name="Ament-Velasquez S.L."/>
            <person name="Kruys A."/>
            <person name="Hutchinson M.I."/>
            <person name="Powell A.J."/>
            <person name="Barry K."/>
            <person name="Miller A.N."/>
            <person name="Grigoriev I.V."/>
            <person name="Debuchy R."/>
            <person name="Gladieux P."/>
            <person name="Thoren M.H."/>
            <person name="Johannesson H."/>
        </authorList>
    </citation>
    <scope>NUCLEOTIDE SEQUENCE</scope>
    <source>
        <strain evidence="1">CBS 731.68</strain>
    </source>
</reference>
<evidence type="ECO:0000313" key="1">
    <source>
        <dbReference type="EMBL" id="KAK4120873.1"/>
    </source>
</evidence>
<dbReference type="AlphaFoldDB" id="A0AAN6TUF9"/>
<comment type="caution">
    <text evidence="1">The sequence shown here is derived from an EMBL/GenBank/DDBJ whole genome shotgun (WGS) entry which is preliminary data.</text>
</comment>
<name>A0AAN6TUF9_9PEZI</name>
<dbReference type="GeneID" id="87822710"/>
<dbReference type="RefSeq" id="XP_062644644.1">
    <property type="nucleotide sequence ID" value="XM_062785944.1"/>
</dbReference>
<evidence type="ECO:0000313" key="2">
    <source>
        <dbReference type="Proteomes" id="UP001302602"/>
    </source>
</evidence>
<keyword evidence="2" id="KW-1185">Reference proteome</keyword>